<proteinExistence type="predicted"/>
<dbReference type="OMA" id="KNDRHAN"/>
<dbReference type="EnsemblPlants" id="PGSC0003DMT400094350">
    <property type="protein sequence ID" value="PGSC0003DMT400094350"/>
    <property type="gene ID" value="PGSC0003DMG400043921"/>
</dbReference>
<evidence type="ECO:0000313" key="3">
    <source>
        <dbReference type="Proteomes" id="UP000011115"/>
    </source>
</evidence>
<dbReference type="PaxDb" id="4113-PGSC0003DMT400094350"/>
<keyword evidence="3" id="KW-1185">Reference proteome</keyword>
<dbReference type="AlphaFoldDB" id="M1DTY3"/>
<accession>M1DTY3</accession>
<feature type="compositionally biased region" description="Basic and acidic residues" evidence="1">
    <location>
        <begin position="101"/>
        <end position="112"/>
    </location>
</feature>
<dbReference type="HOGENOM" id="CLU_2150410_0_0_1"/>
<reference evidence="2" key="2">
    <citation type="submission" date="2015-06" db="UniProtKB">
        <authorList>
            <consortium name="EnsemblPlants"/>
        </authorList>
    </citation>
    <scope>IDENTIFICATION</scope>
    <source>
        <strain evidence="2">DM1-3 516 R44</strain>
    </source>
</reference>
<name>M1DTY3_SOLTU</name>
<sequence length="112" mass="12697">MTVSIALCRNSSYDDMIASVIEASELVCESSDLMISYQMNEMGKIHLTFIKNDRHANLYMIDIDVDGSRPILRINIIVRPPIEPTNSFSDDDSIENESLDDQPKKSFDDHSN</sequence>
<dbReference type="Gramene" id="PGSC0003DMT400094350">
    <property type="protein sequence ID" value="PGSC0003DMT400094350"/>
    <property type="gene ID" value="PGSC0003DMG400043921"/>
</dbReference>
<dbReference type="InParanoid" id="M1DTY3"/>
<feature type="compositionally biased region" description="Acidic residues" evidence="1">
    <location>
        <begin position="89"/>
        <end position="100"/>
    </location>
</feature>
<reference evidence="3" key="1">
    <citation type="journal article" date="2011" name="Nature">
        <title>Genome sequence and analysis of the tuber crop potato.</title>
        <authorList>
            <consortium name="The Potato Genome Sequencing Consortium"/>
        </authorList>
    </citation>
    <scope>NUCLEOTIDE SEQUENCE [LARGE SCALE GENOMIC DNA]</scope>
    <source>
        <strain evidence="3">cv. DM1-3 516 R44</strain>
    </source>
</reference>
<evidence type="ECO:0000313" key="2">
    <source>
        <dbReference type="EnsemblPlants" id="PGSC0003DMT400094350"/>
    </source>
</evidence>
<protein>
    <submittedName>
        <fullName evidence="2">Uncharacterized protein</fullName>
    </submittedName>
</protein>
<dbReference type="Proteomes" id="UP000011115">
    <property type="component" value="Unassembled WGS sequence"/>
</dbReference>
<organism evidence="2 3">
    <name type="scientific">Solanum tuberosum</name>
    <name type="common">Potato</name>
    <dbReference type="NCBI Taxonomy" id="4113"/>
    <lineage>
        <taxon>Eukaryota</taxon>
        <taxon>Viridiplantae</taxon>
        <taxon>Streptophyta</taxon>
        <taxon>Embryophyta</taxon>
        <taxon>Tracheophyta</taxon>
        <taxon>Spermatophyta</taxon>
        <taxon>Magnoliopsida</taxon>
        <taxon>eudicotyledons</taxon>
        <taxon>Gunneridae</taxon>
        <taxon>Pentapetalae</taxon>
        <taxon>asterids</taxon>
        <taxon>lamiids</taxon>
        <taxon>Solanales</taxon>
        <taxon>Solanaceae</taxon>
        <taxon>Solanoideae</taxon>
        <taxon>Solaneae</taxon>
        <taxon>Solanum</taxon>
    </lineage>
</organism>
<evidence type="ECO:0000256" key="1">
    <source>
        <dbReference type="SAM" id="MobiDB-lite"/>
    </source>
</evidence>
<feature type="region of interest" description="Disordered" evidence="1">
    <location>
        <begin position="82"/>
        <end position="112"/>
    </location>
</feature>